<dbReference type="AlphaFoldDB" id="A0A7J5BU26"/>
<dbReference type="RefSeq" id="WP_158040306.1">
    <property type="nucleotide sequence ID" value="NZ_JACCFV010000001.1"/>
</dbReference>
<dbReference type="InterPro" id="IPR002213">
    <property type="entry name" value="UDP_glucos_trans"/>
</dbReference>
<gene>
    <name evidence="2" type="ORF">F8O01_07710</name>
</gene>
<comment type="caution">
    <text evidence="2">The sequence shown here is derived from an EMBL/GenBank/DDBJ whole genome shotgun (WGS) entry which is preliminary data.</text>
</comment>
<dbReference type="PANTHER" id="PTHR48050">
    <property type="entry name" value="STEROL 3-BETA-GLUCOSYLTRANSFERASE"/>
    <property type="match status" value="1"/>
</dbReference>
<dbReference type="GO" id="GO:0016758">
    <property type="term" value="F:hexosyltransferase activity"/>
    <property type="evidence" value="ECO:0007669"/>
    <property type="project" value="UniProtKB-ARBA"/>
</dbReference>
<protein>
    <submittedName>
        <fullName evidence="2">Glycosyltransferase family 1 protein</fullName>
    </submittedName>
</protein>
<dbReference type="PANTHER" id="PTHR48050:SF13">
    <property type="entry name" value="STEROL 3-BETA-GLUCOSYLTRANSFERASE UGT80A2"/>
    <property type="match status" value="1"/>
</dbReference>
<keyword evidence="2" id="KW-0808">Transferase</keyword>
<dbReference type="Gene3D" id="3.40.50.2000">
    <property type="entry name" value="Glycogen Phosphorylase B"/>
    <property type="match status" value="2"/>
</dbReference>
<dbReference type="SUPFAM" id="SSF53756">
    <property type="entry name" value="UDP-Glycosyltransferase/glycogen phosphorylase"/>
    <property type="match status" value="1"/>
</dbReference>
<organism evidence="2 3">
    <name type="scientific">Pseudoclavibacter chungangensis</name>
    <dbReference type="NCBI Taxonomy" id="587635"/>
    <lineage>
        <taxon>Bacteria</taxon>
        <taxon>Bacillati</taxon>
        <taxon>Actinomycetota</taxon>
        <taxon>Actinomycetes</taxon>
        <taxon>Micrococcales</taxon>
        <taxon>Microbacteriaceae</taxon>
        <taxon>Pseudoclavibacter</taxon>
    </lineage>
</organism>
<evidence type="ECO:0000313" key="3">
    <source>
        <dbReference type="Proteomes" id="UP000467240"/>
    </source>
</evidence>
<dbReference type="GO" id="GO:0017000">
    <property type="term" value="P:antibiotic biosynthetic process"/>
    <property type="evidence" value="ECO:0007669"/>
    <property type="project" value="UniProtKB-ARBA"/>
</dbReference>
<dbReference type="EMBL" id="WBJZ01000008">
    <property type="protein sequence ID" value="KAB1657824.1"/>
    <property type="molecule type" value="Genomic_DNA"/>
</dbReference>
<proteinExistence type="predicted"/>
<evidence type="ECO:0000313" key="2">
    <source>
        <dbReference type="EMBL" id="KAB1657824.1"/>
    </source>
</evidence>
<dbReference type="Proteomes" id="UP000467240">
    <property type="component" value="Unassembled WGS sequence"/>
</dbReference>
<dbReference type="GO" id="GO:0008194">
    <property type="term" value="F:UDP-glycosyltransferase activity"/>
    <property type="evidence" value="ECO:0007669"/>
    <property type="project" value="InterPro"/>
</dbReference>
<dbReference type="OrthoDB" id="6620093at2"/>
<dbReference type="Pfam" id="PF06722">
    <property type="entry name" value="EryCIII-like_C"/>
    <property type="match status" value="1"/>
</dbReference>
<feature type="domain" description="Erythromycin biosynthesis protein CIII-like C-terminal" evidence="1">
    <location>
        <begin position="487"/>
        <end position="587"/>
    </location>
</feature>
<keyword evidence="3" id="KW-1185">Reference proteome</keyword>
<name>A0A7J5BU26_9MICO</name>
<accession>A0A7J5BU26</accession>
<evidence type="ECO:0000259" key="1">
    <source>
        <dbReference type="Pfam" id="PF06722"/>
    </source>
</evidence>
<dbReference type="InterPro" id="IPR010610">
    <property type="entry name" value="EryCIII-like_C"/>
</dbReference>
<dbReference type="InterPro" id="IPR050426">
    <property type="entry name" value="Glycosyltransferase_28"/>
</dbReference>
<sequence>MKPFQVIVLSGGARWGTRSVGRTQRRVLASVGVRDGELVGVEFPFGRPVRPARRTSIVVSSAVNGLRYARSLLPLRAFRDRLLPLLGDAERTLVVARSQGLHLLERANVPDALLERLRVVALGPISPTLLRGGRPVPAADLVTVLGRRDAFAARTAPSLEAGVDADHLGYLDDPGVHRILRDAVRRTREEGERAAAHRAERAPRIVLAAPPFSGHLHPLLGVADALRVAGAQLVVCSTADRRGEIEAEGFAFEPLAPGREHEVWAMSEIDHRRGVKAVAMWRELRRNLRVARDIVPELEDVVRRFDADGIVADFTLPHAGVAAELTGRAWITTMPSPCAIECADGPPSYCGGLTPDATPRGRLRDAAFRLAVRAFKFVAHRLVADLARDEIPAVYRADGSERAYSPQRVLCLGERSFEFATRWPRAVRFTGPVRYTPRGALRRSGAPERLRREPGPLVVLSFGTHLAHVKRDLGPVLDRLRALVPEADVVVAAGRPDADAMHVPGADERLRIVPYLDYDGLDEADVVVHHGGAGITWAALASGRRQIVVPADHDQFDFAARLAYRGLAVRVDEPADVPAALRRLLDEPDPAAGERARWARRLSANDGAARAAAQVLLDVVGTERSADVVRAGREEGHRVATH</sequence>
<reference evidence="2 3" key="1">
    <citation type="submission" date="2019-09" db="EMBL/GenBank/DDBJ databases">
        <title>Phylogeny of genus Pseudoclavibacter and closely related genus.</title>
        <authorList>
            <person name="Li Y."/>
        </authorList>
    </citation>
    <scope>NUCLEOTIDE SEQUENCE [LARGE SCALE GENOMIC DNA]</scope>
    <source>
        <strain evidence="2 3">DSM 23821</strain>
    </source>
</reference>
<dbReference type="CDD" id="cd03784">
    <property type="entry name" value="GT1_Gtf-like"/>
    <property type="match status" value="1"/>
</dbReference>